<sequence length="183" mass="18548">MVQTNHRHPHAPAGEHIRTTTPSGPSTIPCDLGHKPENRDREMLDDDGGGRGSRVCDSDCCDNEGDGVESGGDESVDGEVSGFDEVCGGEHGGRGRGDEGDDGRDGGGSLGGGNGDGVEGCIGEVGGDVRGGCSCGDGGGWSGDNGVLVALIVVKVAAVMFIIFASDYLYPSLLLSELDSLPE</sequence>
<evidence type="ECO:0000313" key="2">
    <source>
        <dbReference type="Proteomes" id="UP001239111"/>
    </source>
</evidence>
<proteinExistence type="predicted"/>
<gene>
    <name evidence="1" type="ORF">QAD02_013187</name>
</gene>
<protein>
    <submittedName>
        <fullName evidence="1">Uncharacterized protein</fullName>
    </submittedName>
</protein>
<keyword evidence="2" id="KW-1185">Reference proteome</keyword>
<evidence type="ECO:0000313" key="1">
    <source>
        <dbReference type="EMBL" id="KAJ8677400.1"/>
    </source>
</evidence>
<name>A0ACC2P6I5_9HYME</name>
<dbReference type="EMBL" id="CM056742">
    <property type="protein sequence ID" value="KAJ8677400.1"/>
    <property type="molecule type" value="Genomic_DNA"/>
</dbReference>
<organism evidence="1 2">
    <name type="scientific">Eretmocerus hayati</name>
    <dbReference type="NCBI Taxonomy" id="131215"/>
    <lineage>
        <taxon>Eukaryota</taxon>
        <taxon>Metazoa</taxon>
        <taxon>Ecdysozoa</taxon>
        <taxon>Arthropoda</taxon>
        <taxon>Hexapoda</taxon>
        <taxon>Insecta</taxon>
        <taxon>Pterygota</taxon>
        <taxon>Neoptera</taxon>
        <taxon>Endopterygota</taxon>
        <taxon>Hymenoptera</taxon>
        <taxon>Apocrita</taxon>
        <taxon>Proctotrupomorpha</taxon>
        <taxon>Chalcidoidea</taxon>
        <taxon>Aphelinidae</taxon>
        <taxon>Aphelininae</taxon>
        <taxon>Eretmocerus</taxon>
    </lineage>
</organism>
<accession>A0ACC2P6I5</accession>
<comment type="caution">
    <text evidence="1">The sequence shown here is derived from an EMBL/GenBank/DDBJ whole genome shotgun (WGS) entry which is preliminary data.</text>
</comment>
<reference evidence="1" key="1">
    <citation type="submission" date="2023-04" db="EMBL/GenBank/DDBJ databases">
        <title>A chromosome-level genome assembly of the parasitoid wasp Eretmocerus hayati.</title>
        <authorList>
            <person name="Zhong Y."/>
            <person name="Liu S."/>
            <person name="Liu Y."/>
        </authorList>
    </citation>
    <scope>NUCLEOTIDE SEQUENCE</scope>
    <source>
        <strain evidence="1">ZJU_SS_LIU_2023</strain>
    </source>
</reference>
<dbReference type="Proteomes" id="UP001239111">
    <property type="component" value="Chromosome 2"/>
</dbReference>